<organism evidence="2 3">
    <name type="scientific">Caenorhabditis remanei</name>
    <name type="common">Caenorhabditis vulgaris</name>
    <dbReference type="NCBI Taxonomy" id="31234"/>
    <lineage>
        <taxon>Eukaryota</taxon>
        <taxon>Metazoa</taxon>
        <taxon>Ecdysozoa</taxon>
        <taxon>Nematoda</taxon>
        <taxon>Chromadorea</taxon>
        <taxon>Rhabditida</taxon>
        <taxon>Rhabditina</taxon>
        <taxon>Rhabditomorpha</taxon>
        <taxon>Rhabditoidea</taxon>
        <taxon>Rhabditidae</taxon>
        <taxon>Peloderinae</taxon>
        <taxon>Caenorhabditis</taxon>
    </lineage>
</organism>
<reference evidence="2 3" key="1">
    <citation type="submission" date="2019-12" db="EMBL/GenBank/DDBJ databases">
        <title>Chromosome-level assembly of the Caenorhabditis remanei genome.</title>
        <authorList>
            <person name="Teterina A.A."/>
            <person name="Willis J.H."/>
            <person name="Phillips P.C."/>
        </authorList>
    </citation>
    <scope>NUCLEOTIDE SEQUENCE [LARGE SCALE GENOMIC DNA]</scope>
    <source>
        <strain evidence="2 3">PX506</strain>
        <tissue evidence="2">Whole organism</tissue>
    </source>
</reference>
<proteinExistence type="predicted"/>
<feature type="coiled-coil region" evidence="1">
    <location>
        <begin position="89"/>
        <end position="125"/>
    </location>
</feature>
<dbReference type="Proteomes" id="UP000483820">
    <property type="component" value="Chromosome II"/>
</dbReference>
<sequence length="125" mass="14103">MDSPNSSILTPEPPPEPKGKILNLWSRCIAKPTSLLGSSIFRFLSQIDVKNRIASLTVKRVDLVSKCVKRLPDVSLSCHVSASFSLNSAKNKEEDLEKQERCRKIAKIEHEIRNLERHLARGTRV</sequence>
<protein>
    <submittedName>
        <fullName evidence="2">Uncharacterized protein</fullName>
    </submittedName>
</protein>
<evidence type="ECO:0000256" key="1">
    <source>
        <dbReference type="SAM" id="Coils"/>
    </source>
</evidence>
<accession>A0A6A5H9X4</accession>
<comment type="caution">
    <text evidence="2">The sequence shown here is derived from an EMBL/GenBank/DDBJ whole genome shotgun (WGS) entry which is preliminary data.</text>
</comment>
<dbReference type="KEGG" id="crq:GCK72_004497"/>
<dbReference type="CTD" id="78773904"/>
<evidence type="ECO:0000313" key="2">
    <source>
        <dbReference type="EMBL" id="KAF1764548.1"/>
    </source>
</evidence>
<dbReference type="AlphaFoldDB" id="A0A6A5H9X4"/>
<dbReference type="GeneID" id="78773904"/>
<dbReference type="RefSeq" id="XP_053588905.1">
    <property type="nucleotide sequence ID" value="XM_053724711.1"/>
</dbReference>
<evidence type="ECO:0000313" key="3">
    <source>
        <dbReference type="Proteomes" id="UP000483820"/>
    </source>
</evidence>
<gene>
    <name evidence="2" type="ORF">GCK72_004497</name>
</gene>
<name>A0A6A5H9X4_CAERE</name>
<dbReference type="EMBL" id="WUAV01000002">
    <property type="protein sequence ID" value="KAF1764548.1"/>
    <property type="molecule type" value="Genomic_DNA"/>
</dbReference>
<keyword evidence="1" id="KW-0175">Coiled coil</keyword>